<accession>A0ACC0XBU1</accession>
<proteinExistence type="predicted"/>
<evidence type="ECO:0000313" key="1">
    <source>
        <dbReference type="EMBL" id="KAJ0014754.1"/>
    </source>
</evidence>
<evidence type="ECO:0000313" key="2">
    <source>
        <dbReference type="Proteomes" id="UP001163603"/>
    </source>
</evidence>
<keyword evidence="2" id="KW-1185">Reference proteome</keyword>
<dbReference type="EMBL" id="CM047748">
    <property type="protein sequence ID" value="KAJ0014754.1"/>
    <property type="molecule type" value="Genomic_DNA"/>
</dbReference>
<sequence length="87" mass="9815">MPVSRVTRDLNCSVTFFPYWCILQDLTTRMTIGLGEQRDELYYLVALASEKSKPQTPSAAATSFHSPSSQVTSTSLWHRRLGAFVFL</sequence>
<dbReference type="Proteomes" id="UP001163603">
    <property type="component" value="Chromosome 13"/>
</dbReference>
<organism evidence="1 2">
    <name type="scientific">Pistacia integerrima</name>
    <dbReference type="NCBI Taxonomy" id="434235"/>
    <lineage>
        <taxon>Eukaryota</taxon>
        <taxon>Viridiplantae</taxon>
        <taxon>Streptophyta</taxon>
        <taxon>Embryophyta</taxon>
        <taxon>Tracheophyta</taxon>
        <taxon>Spermatophyta</taxon>
        <taxon>Magnoliopsida</taxon>
        <taxon>eudicotyledons</taxon>
        <taxon>Gunneridae</taxon>
        <taxon>Pentapetalae</taxon>
        <taxon>rosids</taxon>
        <taxon>malvids</taxon>
        <taxon>Sapindales</taxon>
        <taxon>Anacardiaceae</taxon>
        <taxon>Pistacia</taxon>
    </lineage>
</organism>
<comment type="caution">
    <text evidence="1">The sequence shown here is derived from an EMBL/GenBank/DDBJ whole genome shotgun (WGS) entry which is preliminary data.</text>
</comment>
<name>A0ACC0XBU1_9ROSI</name>
<protein>
    <submittedName>
        <fullName evidence="1">Uncharacterized protein</fullName>
    </submittedName>
</protein>
<gene>
    <name evidence="1" type="ORF">Pint_21028</name>
</gene>
<reference evidence="2" key="1">
    <citation type="journal article" date="2023" name="G3 (Bethesda)">
        <title>Genome assembly and association tests identify interacting loci associated with vigor, precocity, and sex in interspecific pistachio rootstocks.</title>
        <authorList>
            <person name="Palmer W."/>
            <person name="Jacygrad E."/>
            <person name="Sagayaradj S."/>
            <person name="Cavanaugh K."/>
            <person name="Han R."/>
            <person name="Bertier L."/>
            <person name="Beede B."/>
            <person name="Kafkas S."/>
            <person name="Golino D."/>
            <person name="Preece J."/>
            <person name="Michelmore R."/>
        </authorList>
    </citation>
    <scope>NUCLEOTIDE SEQUENCE [LARGE SCALE GENOMIC DNA]</scope>
</reference>